<dbReference type="AlphaFoldDB" id="A0A8X6ITQ9"/>
<feature type="region of interest" description="Disordered" evidence="8">
    <location>
        <begin position="519"/>
        <end position="588"/>
    </location>
</feature>
<evidence type="ECO:0000313" key="9">
    <source>
        <dbReference type="EMBL" id="GFR10965.1"/>
    </source>
</evidence>
<organism evidence="9 10">
    <name type="scientific">Trichonephila clavata</name>
    <name type="common">Joro spider</name>
    <name type="synonym">Nephila clavata</name>
    <dbReference type="NCBI Taxonomy" id="2740835"/>
    <lineage>
        <taxon>Eukaryota</taxon>
        <taxon>Metazoa</taxon>
        <taxon>Ecdysozoa</taxon>
        <taxon>Arthropoda</taxon>
        <taxon>Chelicerata</taxon>
        <taxon>Arachnida</taxon>
        <taxon>Araneae</taxon>
        <taxon>Araneomorphae</taxon>
        <taxon>Entelegynae</taxon>
        <taxon>Araneoidea</taxon>
        <taxon>Nephilidae</taxon>
        <taxon>Trichonephila</taxon>
    </lineage>
</organism>
<evidence type="ECO:0000256" key="2">
    <source>
        <dbReference type="ARBA" id="ARBA00022517"/>
    </source>
</evidence>
<feature type="region of interest" description="Disordered" evidence="8">
    <location>
        <begin position="213"/>
        <end position="326"/>
    </location>
</feature>
<dbReference type="GO" id="GO:0034457">
    <property type="term" value="C:Mpp10 complex"/>
    <property type="evidence" value="ECO:0007669"/>
    <property type="project" value="UniProtKB-UniRule"/>
</dbReference>
<accession>A0A8X6ITQ9</accession>
<comment type="subcellular location">
    <subcellularLocation>
        <location evidence="1 7">Nucleus</location>
        <location evidence="1 7">Nucleolus</location>
    </subcellularLocation>
</comment>
<evidence type="ECO:0000256" key="3">
    <source>
        <dbReference type="ARBA" id="ARBA00022552"/>
    </source>
</evidence>
<dbReference type="Pfam" id="PF04006">
    <property type="entry name" value="Mpp10"/>
    <property type="match status" value="1"/>
</dbReference>
<proteinExistence type="inferred from homology"/>
<protein>
    <recommendedName>
        <fullName evidence="7">U3 small nucleolar ribonucleoprotein protein MPP10</fullName>
    </recommendedName>
</protein>
<feature type="compositionally biased region" description="Acidic residues" evidence="8">
    <location>
        <begin position="244"/>
        <end position="254"/>
    </location>
</feature>
<feature type="compositionally biased region" description="Basic and acidic residues" evidence="8">
    <location>
        <begin position="317"/>
        <end position="326"/>
    </location>
</feature>
<evidence type="ECO:0000256" key="8">
    <source>
        <dbReference type="SAM" id="MobiDB-lite"/>
    </source>
</evidence>
<keyword evidence="10" id="KW-1185">Reference proteome</keyword>
<feature type="compositionally biased region" description="Acidic residues" evidence="8">
    <location>
        <begin position="112"/>
        <end position="125"/>
    </location>
</feature>
<keyword evidence="3 7" id="KW-0698">rRNA processing</keyword>
<dbReference type="GO" id="GO:0006364">
    <property type="term" value="P:rRNA processing"/>
    <property type="evidence" value="ECO:0007669"/>
    <property type="project" value="UniProtKB-KW"/>
</dbReference>
<dbReference type="PANTHER" id="PTHR17039">
    <property type="entry name" value="U3 SMALL NUCLEOLAR RIBONUCLEOPROTEIN PROTEIN MPP10"/>
    <property type="match status" value="1"/>
</dbReference>
<feature type="compositionally biased region" description="Basic and acidic residues" evidence="8">
    <location>
        <begin position="548"/>
        <end position="571"/>
    </location>
</feature>
<feature type="compositionally biased region" description="Acidic residues" evidence="8">
    <location>
        <begin position="224"/>
        <end position="236"/>
    </location>
</feature>
<evidence type="ECO:0000256" key="5">
    <source>
        <dbReference type="ARBA" id="ARBA00023274"/>
    </source>
</evidence>
<dbReference type="PANTHER" id="PTHR17039:SF0">
    <property type="entry name" value="U3 SMALL NUCLEOLAR RIBONUCLEOPROTEIN PROTEIN MPP10"/>
    <property type="match status" value="1"/>
</dbReference>
<dbReference type="GO" id="GO:0032040">
    <property type="term" value="C:small-subunit processome"/>
    <property type="evidence" value="ECO:0007669"/>
    <property type="project" value="TreeGrafter"/>
</dbReference>
<evidence type="ECO:0000256" key="1">
    <source>
        <dbReference type="ARBA" id="ARBA00004604"/>
    </source>
</evidence>
<feature type="compositionally biased region" description="Basic residues" evidence="8">
    <location>
        <begin position="534"/>
        <end position="547"/>
    </location>
</feature>
<sequence>MDATIADGMYQKYEQFKNLTKNSEEFLQQNSTTSEEFLLISKFFHDHVIQSNSLTALKSKSLPQLLIKGFDDEQILQQLELQNKCAFSHFDSELSKFDLETLSFNPNSSTENDFDDTFPVSEEEANGASESEEHDKDLVSDDDSEVNMEPNNTFLKSNASKNKEREVEESESDPEDRIESNKGQKNSKKSSYKSIVDDQFFKLSKLEQFLRLEDLKEEKARDGELDESDEDVEIDLFQDIPSDYMDESDDEEENENKKSSIDLMYEDFFDAPDSGDDENVENSDKMLDLEKEEYNYNKDYTGESENDDELQQNETNKSSEKTPFELQKENINKKIAEYEDSILMPKPWQLTGEVDKRDRPRDGLLDVQTDFIINEKPAIIQDAEFCEKIEKLIKMTKKNKAYSDGVRKEKPKEVITHKKEIVVEQSKSKKGLAEVYEDMYLQKKSKEEEKENPKHTQIKKFMDSLFPELYALFSHIPKPAIPDIKIVSNLPAITVEEVAPTSYSDITLLAPEEVKKRTGVIKGQTERTETDRKRERRKKKVHQKMKQKKQESENSSEKPLSRKAKEQEKLNILKKLKQKRNTQIANMEGEKIKSSKDFFERLQETVATNASRKELMLKMKKKK</sequence>
<dbReference type="PIRSF" id="PIRSF017300">
    <property type="entry name" value="snoRNP_Mpp10"/>
    <property type="match status" value="1"/>
</dbReference>
<feature type="compositionally biased region" description="Basic and acidic residues" evidence="8">
    <location>
        <begin position="282"/>
        <end position="296"/>
    </location>
</feature>
<feature type="compositionally biased region" description="Acidic residues" evidence="8">
    <location>
        <begin position="264"/>
        <end position="281"/>
    </location>
</feature>
<feature type="compositionally biased region" description="Basic and acidic residues" evidence="8">
    <location>
        <begin position="524"/>
        <end position="533"/>
    </location>
</feature>
<reference evidence="9" key="1">
    <citation type="submission" date="2020-07" db="EMBL/GenBank/DDBJ databases">
        <title>Multicomponent nature underlies the extraordinary mechanical properties of spider dragline silk.</title>
        <authorList>
            <person name="Kono N."/>
            <person name="Nakamura H."/>
            <person name="Mori M."/>
            <person name="Yoshida Y."/>
            <person name="Ohtoshi R."/>
            <person name="Malay A.D."/>
            <person name="Moran D.A.P."/>
            <person name="Tomita M."/>
            <person name="Numata K."/>
            <person name="Arakawa K."/>
        </authorList>
    </citation>
    <scope>NUCLEOTIDE SEQUENCE</scope>
</reference>
<keyword evidence="5 7" id="KW-0687">Ribonucleoprotein</keyword>
<evidence type="ECO:0000313" key="10">
    <source>
        <dbReference type="Proteomes" id="UP000887116"/>
    </source>
</evidence>
<comment type="function">
    <text evidence="7">Involved in nucleolar processing of pre-18S ribosomal RNA.</text>
</comment>
<dbReference type="OrthoDB" id="6434786at2759"/>
<evidence type="ECO:0000256" key="4">
    <source>
        <dbReference type="ARBA" id="ARBA00023242"/>
    </source>
</evidence>
<comment type="similarity">
    <text evidence="6 7">Belongs to the MPP10 family.</text>
</comment>
<comment type="caution">
    <text evidence="9">The sequence shown here is derived from an EMBL/GenBank/DDBJ whole genome shotgun (WGS) entry which is preliminary data.</text>
</comment>
<feature type="compositionally biased region" description="Basic and acidic residues" evidence="8">
    <location>
        <begin position="213"/>
        <end position="223"/>
    </location>
</feature>
<name>A0A8X6ITQ9_TRICU</name>
<feature type="region of interest" description="Disordered" evidence="8">
    <location>
        <begin position="106"/>
        <end position="192"/>
    </location>
</feature>
<dbReference type="InterPro" id="IPR012173">
    <property type="entry name" value="Mpp10"/>
</dbReference>
<keyword evidence="4 7" id="KW-0539">Nucleus</keyword>
<dbReference type="Proteomes" id="UP000887116">
    <property type="component" value="Unassembled WGS sequence"/>
</dbReference>
<evidence type="ECO:0000256" key="6">
    <source>
        <dbReference type="ARBA" id="ARBA00029455"/>
    </source>
</evidence>
<feature type="compositionally biased region" description="Polar residues" evidence="8">
    <location>
        <begin position="149"/>
        <end position="160"/>
    </location>
</feature>
<keyword evidence="2 7" id="KW-0690">Ribosome biogenesis</keyword>
<evidence type="ECO:0000256" key="7">
    <source>
        <dbReference type="PIRNR" id="PIRNR017300"/>
    </source>
</evidence>
<dbReference type="EMBL" id="BMAO01026609">
    <property type="protein sequence ID" value="GFR10965.1"/>
    <property type="molecule type" value="Genomic_DNA"/>
</dbReference>
<dbReference type="GO" id="GO:0005732">
    <property type="term" value="C:sno(s)RNA-containing ribonucleoprotein complex"/>
    <property type="evidence" value="ECO:0007669"/>
    <property type="project" value="UniProtKB-UniRule"/>
</dbReference>
<feature type="compositionally biased region" description="Acidic residues" evidence="8">
    <location>
        <begin position="302"/>
        <end position="311"/>
    </location>
</feature>
<gene>
    <name evidence="9" type="primary">Mphosph10</name>
    <name evidence="9" type="ORF">TNCT_35751</name>
</gene>